<name>A0ABY9VCF9_9ACTN</name>
<organism evidence="3 4">
    <name type="scientific">Streptomyces luomodiensis</name>
    <dbReference type="NCBI Taxonomy" id="3026192"/>
    <lineage>
        <taxon>Bacteria</taxon>
        <taxon>Bacillati</taxon>
        <taxon>Actinomycetota</taxon>
        <taxon>Actinomycetes</taxon>
        <taxon>Kitasatosporales</taxon>
        <taxon>Streptomycetaceae</taxon>
        <taxon>Streptomyces</taxon>
    </lineage>
</organism>
<reference evidence="3 4" key="1">
    <citation type="submission" date="2023-02" db="EMBL/GenBank/DDBJ databases">
        <title>Streptomyces sp. SCA4-21 with antifungal activity against Fusarium oxysporum f. sp. cubense, Streptomyces sp. SCA2-17 with antifungal activity against Fusarium oxysporum f. sp. cubense.</title>
        <authorList>
            <person name="Qi D."/>
        </authorList>
    </citation>
    <scope>NUCLEOTIDE SEQUENCE [LARGE SCALE GENOMIC DNA]</scope>
    <source>
        <strain evidence="3 4">SCA4-21</strain>
    </source>
</reference>
<comment type="similarity">
    <text evidence="1">Belongs to the intimin/invasin family.</text>
</comment>
<protein>
    <submittedName>
        <fullName evidence="3">Ig-like domain-containing protein</fullName>
    </submittedName>
</protein>
<dbReference type="PROSITE" id="PS51127">
    <property type="entry name" value="BIG1"/>
    <property type="match status" value="2"/>
</dbReference>
<dbReference type="InterPro" id="IPR013783">
    <property type="entry name" value="Ig-like_fold"/>
</dbReference>
<accession>A0ABY9VCF9</accession>
<dbReference type="SMART" id="SM00634">
    <property type="entry name" value="BID_1"/>
    <property type="match status" value="2"/>
</dbReference>
<feature type="domain" description="Big-1" evidence="2">
    <location>
        <begin position="286"/>
        <end position="372"/>
    </location>
</feature>
<dbReference type="EMBL" id="CP117522">
    <property type="protein sequence ID" value="WNF01299.1"/>
    <property type="molecule type" value="Genomic_DNA"/>
</dbReference>
<evidence type="ECO:0000313" key="4">
    <source>
        <dbReference type="Proteomes" id="UP001305606"/>
    </source>
</evidence>
<dbReference type="Proteomes" id="UP001305606">
    <property type="component" value="Chromosome"/>
</dbReference>
<dbReference type="SUPFAM" id="SSF49373">
    <property type="entry name" value="Invasin/intimin cell-adhesion fragments"/>
    <property type="match status" value="2"/>
</dbReference>
<evidence type="ECO:0000256" key="1">
    <source>
        <dbReference type="ARBA" id="ARBA00010116"/>
    </source>
</evidence>
<dbReference type="RefSeq" id="WP_311039618.1">
    <property type="nucleotide sequence ID" value="NZ_CP117522.1"/>
</dbReference>
<dbReference type="InterPro" id="IPR008964">
    <property type="entry name" value="Invasin/intimin_cell_adhesion"/>
</dbReference>
<feature type="domain" description="Big-1" evidence="2">
    <location>
        <begin position="184"/>
        <end position="270"/>
    </location>
</feature>
<proteinExistence type="inferred from homology"/>
<keyword evidence="4" id="KW-1185">Reference proteome</keyword>
<dbReference type="Gene3D" id="2.60.40.10">
    <property type="entry name" value="Immunoglobulins"/>
    <property type="match status" value="2"/>
</dbReference>
<sequence length="484" mass="46733">MPVAITPPTPTACTTFTAQVTSVPAGVGAGNTATFTYDAQIQTATVAADATTPPVTFTAVGSGPQTITVVYTSGATITGTEVVPITITPAPPGTISTTLTTVGTTTQASTTLACSGDTASLNGTVQYTLPGGGMVSTPVTNGVVTPVDLGVLLTSGQSVTATFVAAAGTCPACTFAPVTTSMCTVLLLPPTGTVTAGQPTTLQALVLCNGQPLNGATVTFTSPSGTLGTGTTNASGQATATVTFPTAGTTTATATVTATPAGTACNCTGTASLPLPIVVLPQGICTVLLLPPTGTVTAGQPTTLQALVLCNGQPLNGATVTFTSPSGTLGTGTTNASGQATATVTFPTAGTTTATATVTATPAGTACNCTGTASLPLPIVVLPGAAPGALQALPACWRINLFNPLLFPATLTATVTPAAAGIPVQFLVGGVPVGAAVTDATGTATLSVNLGPLQIINLTYQATAVVGGATVTSTGILRPCIPPV</sequence>
<gene>
    <name evidence="3" type="ORF">PS467_41190</name>
</gene>
<dbReference type="InterPro" id="IPR003344">
    <property type="entry name" value="Big_1_dom"/>
</dbReference>
<evidence type="ECO:0000313" key="3">
    <source>
        <dbReference type="EMBL" id="WNF01299.1"/>
    </source>
</evidence>
<evidence type="ECO:0000259" key="2">
    <source>
        <dbReference type="PROSITE" id="PS51127"/>
    </source>
</evidence>